<evidence type="ECO:0000259" key="1">
    <source>
        <dbReference type="PROSITE" id="PS51340"/>
    </source>
</evidence>
<name>A0A6J7KUS6_9ZZZZ</name>
<reference evidence="3" key="1">
    <citation type="submission" date="2020-05" db="EMBL/GenBank/DDBJ databases">
        <authorList>
            <person name="Chiriac C."/>
            <person name="Salcher M."/>
            <person name="Ghai R."/>
            <person name="Kavagutti S V."/>
        </authorList>
    </citation>
    <scope>NUCLEOTIDE SEQUENCE</scope>
</reference>
<dbReference type="GO" id="GO:0030151">
    <property type="term" value="F:molybdenum ion binding"/>
    <property type="evidence" value="ECO:0007669"/>
    <property type="project" value="InterPro"/>
</dbReference>
<dbReference type="SUPFAM" id="SSF50800">
    <property type="entry name" value="PK beta-barrel domain-like"/>
    <property type="match status" value="1"/>
</dbReference>
<dbReference type="InterPro" id="IPR005302">
    <property type="entry name" value="MoCF_Sase_C"/>
</dbReference>
<dbReference type="InterPro" id="IPR011037">
    <property type="entry name" value="Pyrv_Knase-like_insert_dom_sf"/>
</dbReference>
<dbReference type="PROSITE" id="PS51340">
    <property type="entry name" value="MOSC"/>
    <property type="match status" value="1"/>
</dbReference>
<dbReference type="EMBL" id="CAFBNC010000205">
    <property type="protein sequence ID" value="CAB4959295.1"/>
    <property type="molecule type" value="Genomic_DNA"/>
</dbReference>
<dbReference type="Pfam" id="PF03473">
    <property type="entry name" value="MOSC"/>
    <property type="match status" value="1"/>
</dbReference>
<dbReference type="InterPro" id="IPR005303">
    <property type="entry name" value="MOCOS_middle"/>
</dbReference>
<feature type="domain" description="MOSC" evidence="1">
    <location>
        <begin position="134"/>
        <end position="277"/>
    </location>
</feature>
<proteinExistence type="predicted"/>
<dbReference type="GO" id="GO:0030170">
    <property type="term" value="F:pyridoxal phosphate binding"/>
    <property type="evidence" value="ECO:0007669"/>
    <property type="project" value="InterPro"/>
</dbReference>
<sequence>MRLEQIWRYPVKSMIGELVPSIEVAAQGFVGDRQWAIRDEERGGIRGAKKFGGLMRLRSEVTKDGATHVHFPDGTELEAGSPALDARLSLELDHLVSLQSLPSATDLDHFRRGEPDNEDLLTELRAIFGRDEDEPLPDLSVFPPEIIEFESPPGTHHDAFPLLVMSTTALRSLSSALPDSVIDVRRFRPSIVIDTGDQTGHPEFGWVGRSLRIGEVELRIGVACPRCVMVTREVSPYIPADRAVLRHIIRELDQNVGVYATVITPGTIEEGDNVTLLD</sequence>
<dbReference type="Gene3D" id="2.40.33.20">
    <property type="entry name" value="PK beta-barrel domain-like"/>
    <property type="match status" value="1"/>
</dbReference>
<gene>
    <name evidence="2" type="ORF">UFOPK1392_02306</name>
    <name evidence="3" type="ORF">UFOPK3733_02348</name>
</gene>
<accession>A0A6J7KUS6</accession>
<dbReference type="AlphaFoldDB" id="A0A6J7KUS6"/>
<dbReference type="GO" id="GO:0003824">
    <property type="term" value="F:catalytic activity"/>
    <property type="evidence" value="ECO:0007669"/>
    <property type="project" value="InterPro"/>
</dbReference>
<evidence type="ECO:0000313" key="3">
    <source>
        <dbReference type="EMBL" id="CAB4959295.1"/>
    </source>
</evidence>
<dbReference type="Pfam" id="PF03476">
    <property type="entry name" value="MOSC_N"/>
    <property type="match status" value="1"/>
</dbReference>
<evidence type="ECO:0000313" key="2">
    <source>
        <dbReference type="EMBL" id="CAB4324531.1"/>
    </source>
</evidence>
<protein>
    <submittedName>
        <fullName evidence="3">Unannotated protein</fullName>
    </submittedName>
</protein>
<organism evidence="3">
    <name type="scientific">freshwater metagenome</name>
    <dbReference type="NCBI Taxonomy" id="449393"/>
    <lineage>
        <taxon>unclassified sequences</taxon>
        <taxon>metagenomes</taxon>
        <taxon>ecological metagenomes</taxon>
    </lineage>
</organism>
<dbReference type="EMBL" id="CAEMXZ010000165">
    <property type="protein sequence ID" value="CAB4324531.1"/>
    <property type="molecule type" value="Genomic_DNA"/>
</dbReference>